<accession>A0AAU7C160</accession>
<dbReference type="NCBIfam" id="NF001377">
    <property type="entry name" value="PRK00278.2-4"/>
    <property type="match status" value="1"/>
</dbReference>
<sequence>MSILDELAAKARQRVVAADQKRPLADVAQAARLLAQTSPVPSFYQALQNTSLAYICEVKRASPSKGMIAPDFPYRQIALDYQNAGAAAISCLTEPFYFKGKNQYLQEIAQTVTIPVLRKDFIVDPYMIYEARRLGAAAILLIAGLLSVEQLAEYRQLAESLGMDALVEAHNESELQRALKSGARIVGVNNRNLNDFTVDPHTSVQLRGLVPDNVLFVSESGIKNAAAIQELKDNRVNGVLIGETLMRSPDKARMLQKLNGGPLVEPSLRGVD</sequence>
<dbReference type="FunFam" id="3.20.20.70:FF:000024">
    <property type="entry name" value="Indole-3-glycerol phosphate synthase"/>
    <property type="match status" value="1"/>
</dbReference>
<evidence type="ECO:0000256" key="2">
    <source>
        <dbReference type="ARBA" id="ARBA00004696"/>
    </source>
</evidence>
<evidence type="ECO:0000256" key="3">
    <source>
        <dbReference type="ARBA" id="ARBA00008737"/>
    </source>
</evidence>
<feature type="domain" description="Indole-3-glycerol phosphate synthase" evidence="10">
    <location>
        <begin position="4"/>
        <end position="258"/>
    </location>
</feature>
<evidence type="ECO:0000256" key="1">
    <source>
        <dbReference type="ARBA" id="ARBA00001633"/>
    </source>
</evidence>
<dbReference type="GO" id="GO:0004425">
    <property type="term" value="F:indole-3-glycerol-phosphate synthase activity"/>
    <property type="evidence" value="ECO:0007669"/>
    <property type="project" value="UniProtKB-UniRule"/>
</dbReference>
<dbReference type="InterPro" id="IPR011060">
    <property type="entry name" value="RibuloseP-bd_barrel"/>
</dbReference>
<dbReference type="RefSeq" id="WP_347979917.1">
    <property type="nucleotide sequence ID" value="NZ_CP154878.1"/>
</dbReference>
<evidence type="ECO:0000259" key="10">
    <source>
        <dbReference type="Pfam" id="PF00218"/>
    </source>
</evidence>
<reference evidence="11" key="1">
    <citation type="submission" date="2024-04" db="EMBL/GenBank/DDBJ databases">
        <title>Limosilactobacillus allomucosae sp. nov., a novel species isolated from wild boar faecal samples as a potential probiotics for domestic pigs.</title>
        <authorList>
            <person name="Chen B."/>
        </authorList>
    </citation>
    <scope>NUCLEOTIDE SEQUENCE</scope>
    <source>
        <strain evidence="11">WILCCON 0051</strain>
    </source>
</reference>
<dbReference type="AlphaFoldDB" id="A0AAU7C160"/>
<dbReference type="SUPFAM" id="SSF51366">
    <property type="entry name" value="Ribulose-phoshate binding barrel"/>
    <property type="match status" value="1"/>
</dbReference>
<dbReference type="PANTHER" id="PTHR22854:SF2">
    <property type="entry name" value="INDOLE-3-GLYCEROL-PHOSPHATE SYNTHASE"/>
    <property type="match status" value="1"/>
</dbReference>
<keyword evidence="8 9" id="KW-0456">Lyase</keyword>
<dbReference type="InterPro" id="IPR013798">
    <property type="entry name" value="Indole-3-glycerol_P_synth_dom"/>
</dbReference>
<keyword evidence="6 9" id="KW-0822">Tryptophan biosynthesis</keyword>
<dbReference type="InterPro" id="IPR013785">
    <property type="entry name" value="Aldolase_TIM"/>
</dbReference>
<keyword evidence="4 9" id="KW-0028">Amino-acid biosynthesis</keyword>
<dbReference type="PANTHER" id="PTHR22854">
    <property type="entry name" value="TRYPTOPHAN BIOSYNTHESIS PROTEIN"/>
    <property type="match status" value="1"/>
</dbReference>
<dbReference type="EMBL" id="CP154878">
    <property type="protein sequence ID" value="XBG94614.1"/>
    <property type="molecule type" value="Genomic_DNA"/>
</dbReference>
<evidence type="ECO:0000256" key="7">
    <source>
        <dbReference type="ARBA" id="ARBA00023141"/>
    </source>
</evidence>
<dbReference type="Gene3D" id="3.20.20.70">
    <property type="entry name" value="Aldolase class I"/>
    <property type="match status" value="1"/>
</dbReference>
<evidence type="ECO:0000256" key="9">
    <source>
        <dbReference type="HAMAP-Rule" id="MF_00134"/>
    </source>
</evidence>
<dbReference type="KEGG" id="lalo:ABC765_05895"/>
<evidence type="ECO:0000313" key="11">
    <source>
        <dbReference type="EMBL" id="XBG94614.1"/>
    </source>
</evidence>
<comment type="catalytic activity">
    <reaction evidence="1 9">
        <text>1-(2-carboxyphenylamino)-1-deoxy-D-ribulose 5-phosphate + H(+) = (1S,2R)-1-C-(indol-3-yl)glycerol 3-phosphate + CO2 + H2O</text>
        <dbReference type="Rhea" id="RHEA:23476"/>
        <dbReference type="ChEBI" id="CHEBI:15377"/>
        <dbReference type="ChEBI" id="CHEBI:15378"/>
        <dbReference type="ChEBI" id="CHEBI:16526"/>
        <dbReference type="ChEBI" id="CHEBI:58613"/>
        <dbReference type="ChEBI" id="CHEBI:58866"/>
        <dbReference type="EC" id="4.1.1.48"/>
    </reaction>
</comment>
<dbReference type="GO" id="GO:0004640">
    <property type="term" value="F:phosphoribosylanthranilate isomerase activity"/>
    <property type="evidence" value="ECO:0007669"/>
    <property type="project" value="TreeGrafter"/>
</dbReference>
<dbReference type="InterPro" id="IPR001468">
    <property type="entry name" value="Indole-3-GlycerolPSynthase_CS"/>
</dbReference>
<keyword evidence="5 9" id="KW-0210">Decarboxylase</keyword>
<dbReference type="EC" id="4.1.1.48" evidence="9"/>
<evidence type="ECO:0000256" key="8">
    <source>
        <dbReference type="ARBA" id="ARBA00023239"/>
    </source>
</evidence>
<dbReference type="PROSITE" id="PS00614">
    <property type="entry name" value="IGPS"/>
    <property type="match status" value="1"/>
</dbReference>
<dbReference type="Pfam" id="PF00218">
    <property type="entry name" value="IGPS"/>
    <property type="match status" value="1"/>
</dbReference>
<dbReference type="GO" id="GO:0000162">
    <property type="term" value="P:L-tryptophan biosynthetic process"/>
    <property type="evidence" value="ECO:0007669"/>
    <property type="project" value="UniProtKB-UniRule"/>
</dbReference>
<proteinExistence type="inferred from homology"/>
<evidence type="ECO:0000256" key="5">
    <source>
        <dbReference type="ARBA" id="ARBA00022793"/>
    </source>
</evidence>
<dbReference type="HAMAP" id="MF_00134_B">
    <property type="entry name" value="IGPS_B"/>
    <property type="match status" value="1"/>
</dbReference>
<protein>
    <recommendedName>
        <fullName evidence="9">Indole-3-glycerol phosphate synthase</fullName>
        <shortName evidence="9">IGPS</shortName>
        <ecNumber evidence="9">4.1.1.48</ecNumber>
    </recommendedName>
</protein>
<organism evidence="11">
    <name type="scientific">Limosilactobacillus allomucosae</name>
    <dbReference type="NCBI Taxonomy" id="3142938"/>
    <lineage>
        <taxon>Bacteria</taxon>
        <taxon>Bacillati</taxon>
        <taxon>Bacillota</taxon>
        <taxon>Bacilli</taxon>
        <taxon>Lactobacillales</taxon>
        <taxon>Lactobacillaceae</taxon>
        <taxon>Limosilactobacillus</taxon>
    </lineage>
</organism>
<comment type="similarity">
    <text evidence="3 9">Belongs to the TrpC family.</text>
</comment>
<comment type="pathway">
    <text evidence="2 9">Amino-acid biosynthesis; L-tryptophan biosynthesis; L-tryptophan from chorismate: step 4/5.</text>
</comment>
<name>A0AAU7C160_9LACO</name>
<evidence type="ECO:0000256" key="6">
    <source>
        <dbReference type="ARBA" id="ARBA00022822"/>
    </source>
</evidence>
<dbReference type="InterPro" id="IPR045186">
    <property type="entry name" value="Indole-3-glycerol_P_synth"/>
</dbReference>
<gene>
    <name evidence="9 11" type="primary">trpC</name>
    <name evidence="11" type="ORF">ABC765_05895</name>
</gene>
<keyword evidence="7 9" id="KW-0057">Aromatic amino acid biosynthesis</keyword>
<evidence type="ECO:0000256" key="4">
    <source>
        <dbReference type="ARBA" id="ARBA00022605"/>
    </source>
</evidence>
<dbReference type="CDD" id="cd00331">
    <property type="entry name" value="IGPS"/>
    <property type="match status" value="1"/>
</dbReference>